<dbReference type="GO" id="GO:0003824">
    <property type="term" value="F:catalytic activity"/>
    <property type="evidence" value="ECO:0007669"/>
    <property type="project" value="InterPro"/>
</dbReference>
<accession>A0A0A0EIK4</accession>
<gene>
    <name evidence="2" type="ORF">ATO9_01310</name>
</gene>
<dbReference type="Proteomes" id="UP000030004">
    <property type="component" value="Unassembled WGS sequence"/>
</dbReference>
<dbReference type="AlphaFoldDB" id="A0A0A0EIK4"/>
<organism evidence="2 3">
    <name type="scientific">Pseudooceanicola atlanticus</name>
    <dbReference type="NCBI Taxonomy" id="1461694"/>
    <lineage>
        <taxon>Bacteria</taxon>
        <taxon>Pseudomonadati</taxon>
        <taxon>Pseudomonadota</taxon>
        <taxon>Alphaproteobacteria</taxon>
        <taxon>Rhodobacterales</taxon>
        <taxon>Paracoccaceae</taxon>
        <taxon>Pseudooceanicola</taxon>
    </lineage>
</organism>
<dbReference type="eggNOG" id="COG3568">
    <property type="taxonomic scope" value="Bacteria"/>
</dbReference>
<comment type="caution">
    <text evidence="2">The sequence shown here is derived from an EMBL/GenBank/DDBJ whole genome shotgun (WGS) entry which is preliminary data.</text>
</comment>
<dbReference type="Pfam" id="PF03372">
    <property type="entry name" value="Exo_endo_phos"/>
    <property type="match status" value="1"/>
</dbReference>
<evidence type="ECO:0000259" key="1">
    <source>
        <dbReference type="Pfam" id="PF03372"/>
    </source>
</evidence>
<dbReference type="InterPro" id="IPR036691">
    <property type="entry name" value="Endo/exonu/phosph_ase_sf"/>
</dbReference>
<dbReference type="STRING" id="1461694.ATO9_01310"/>
<reference evidence="2 3" key="1">
    <citation type="journal article" date="2015" name="Antonie Van Leeuwenhoek">
        <title>Pseudooceanicola atlanticus gen. nov. sp. nov., isolated from surface seawater of the Atlantic Ocean and reclassification of Oceanicola batsensis, Oceanicola marinus, Oceanicola nitratireducens, Oceanicola nanhaiensis, Oceanicola antarcticus and Oceanicola flagellatus, as Pseudooceanicola batsensis comb. nov., Pseudooceanicola marinus comb. nov., Pseudooceanicola nitratireducens comb. nov., Pseudooceanicola nanhaiensis comb. nov., Pseudooceanicola antarcticus comb. nov., and Pseudooceanicola flagellatus comb. nov.</title>
        <authorList>
            <person name="Lai Q."/>
            <person name="Li G."/>
            <person name="Liu X."/>
            <person name="Du Y."/>
            <person name="Sun F."/>
            <person name="Shao Z."/>
        </authorList>
    </citation>
    <scope>NUCLEOTIDE SEQUENCE [LARGE SCALE GENOMIC DNA]</scope>
    <source>
        <strain evidence="2 3">22II-s11g</strain>
    </source>
</reference>
<feature type="domain" description="Endonuclease/exonuclease/phosphatase" evidence="1">
    <location>
        <begin position="37"/>
        <end position="307"/>
    </location>
</feature>
<dbReference type="EMBL" id="AQQX01000001">
    <property type="protein sequence ID" value="KGM50170.1"/>
    <property type="molecule type" value="Genomic_DNA"/>
</dbReference>
<proteinExistence type="predicted"/>
<dbReference type="Gene3D" id="3.60.10.10">
    <property type="entry name" value="Endonuclease/exonuclease/phosphatase"/>
    <property type="match status" value="1"/>
</dbReference>
<protein>
    <recommendedName>
        <fullName evidence="1">Endonuclease/exonuclease/phosphatase domain-containing protein</fullName>
    </recommendedName>
</protein>
<dbReference type="InterPro" id="IPR005135">
    <property type="entry name" value="Endo/exonuclease/phosphatase"/>
</dbReference>
<sequence length="328" mass="35334">MFLAVAPVRADTLRLAFWHTELFRDGPGLLLRDILKGEDQVTAVVSGLATIRADVLVLASIDYDHDRAALRALREAIARAGGPDYPHLFTALPNTGLPTGLDLDDDGRLGGPGDAQGYGRFAGQGGLAILSLHPLTLIEDHSARLWRDIPDTLLVDAQGRVGAQATGADIQRLSTTAHWEVGMQPPTGPELRIMTFHATPPVFDGPEDRNGRRNHDEVLFWAHRLDGRIGAAPAGPFVIMGAANLPPDGGDGRTEAIRRLLAHPRFQDAPDLHGKPTVNWPDPGPGKLRVDYVLPSADLTIRGAQLMAADPKASRHVPVIVDLDWPPP</sequence>
<name>A0A0A0EIK4_9RHOB</name>
<keyword evidence="3" id="KW-1185">Reference proteome</keyword>
<dbReference type="SUPFAM" id="SSF56219">
    <property type="entry name" value="DNase I-like"/>
    <property type="match status" value="1"/>
</dbReference>
<dbReference type="OrthoDB" id="292013at2"/>
<evidence type="ECO:0000313" key="2">
    <source>
        <dbReference type="EMBL" id="KGM50170.1"/>
    </source>
</evidence>
<evidence type="ECO:0000313" key="3">
    <source>
        <dbReference type="Proteomes" id="UP000030004"/>
    </source>
</evidence>